<dbReference type="Proteomes" id="UP001299970">
    <property type="component" value="Unassembled WGS sequence"/>
</dbReference>
<sequence>MNERKVPDELAALDQELDRAGRRIERQIDPGPTALAVSIAILVLIGALMLPWTGSIRGWEVFAGLEPRLGVLPRLFTYTSLGFGLVVSSLALATRWWGLAWLAAVGCGISVVTGVWAIWSRQVGAPVGATGPGVGLVLAVLAVVTLTVCWVRIAGRR</sequence>
<feature type="transmembrane region" description="Helical" evidence="1">
    <location>
        <begin position="32"/>
        <end position="52"/>
    </location>
</feature>
<dbReference type="EMBL" id="JAKXMK010000043">
    <property type="protein sequence ID" value="MCH6171411.1"/>
    <property type="molecule type" value="Genomic_DNA"/>
</dbReference>
<evidence type="ECO:0000256" key="1">
    <source>
        <dbReference type="SAM" id="Phobius"/>
    </source>
</evidence>
<gene>
    <name evidence="2" type="ORF">MMF94_37450</name>
</gene>
<proteinExistence type="predicted"/>
<accession>A0ABS9TT31</accession>
<keyword evidence="3" id="KW-1185">Reference proteome</keyword>
<feature type="transmembrane region" description="Helical" evidence="1">
    <location>
        <begin position="131"/>
        <end position="151"/>
    </location>
</feature>
<protein>
    <submittedName>
        <fullName evidence="2">Uncharacterized protein</fullName>
    </submittedName>
</protein>
<name>A0ABS9TT31_9PSEU</name>
<evidence type="ECO:0000313" key="2">
    <source>
        <dbReference type="EMBL" id="MCH6171411.1"/>
    </source>
</evidence>
<evidence type="ECO:0000313" key="3">
    <source>
        <dbReference type="Proteomes" id="UP001299970"/>
    </source>
</evidence>
<feature type="transmembrane region" description="Helical" evidence="1">
    <location>
        <begin position="72"/>
        <end position="92"/>
    </location>
</feature>
<organism evidence="2 3">
    <name type="scientific">Pseudonocardia alaniniphila</name>
    <dbReference type="NCBI Taxonomy" id="75291"/>
    <lineage>
        <taxon>Bacteria</taxon>
        <taxon>Bacillati</taxon>
        <taxon>Actinomycetota</taxon>
        <taxon>Actinomycetes</taxon>
        <taxon>Pseudonocardiales</taxon>
        <taxon>Pseudonocardiaceae</taxon>
        <taxon>Pseudonocardia</taxon>
    </lineage>
</organism>
<reference evidence="2 3" key="1">
    <citation type="submission" date="2022-03" db="EMBL/GenBank/DDBJ databases">
        <title>Pseudonocardia alaer sp. nov., a novel actinomycete isolated from reed forest soil.</title>
        <authorList>
            <person name="Wang L."/>
        </authorList>
    </citation>
    <scope>NUCLEOTIDE SEQUENCE [LARGE SCALE GENOMIC DNA]</scope>
    <source>
        <strain evidence="2 3">Y-16303</strain>
    </source>
</reference>
<keyword evidence="1" id="KW-0812">Transmembrane</keyword>
<feature type="transmembrane region" description="Helical" evidence="1">
    <location>
        <begin position="99"/>
        <end position="119"/>
    </location>
</feature>
<keyword evidence="1" id="KW-1133">Transmembrane helix</keyword>
<keyword evidence="1" id="KW-0472">Membrane</keyword>
<comment type="caution">
    <text evidence="2">The sequence shown here is derived from an EMBL/GenBank/DDBJ whole genome shotgun (WGS) entry which is preliminary data.</text>
</comment>
<dbReference type="RefSeq" id="WP_241042218.1">
    <property type="nucleotide sequence ID" value="NZ_BAAAJF010000045.1"/>
</dbReference>